<evidence type="ECO:0000256" key="1">
    <source>
        <dbReference type="ARBA" id="ARBA00038240"/>
    </source>
</evidence>
<evidence type="ECO:0000259" key="2">
    <source>
        <dbReference type="Pfam" id="PF01636"/>
    </source>
</evidence>
<dbReference type="Pfam" id="PF01636">
    <property type="entry name" value="APH"/>
    <property type="match status" value="1"/>
</dbReference>
<dbReference type="GO" id="GO:0019202">
    <property type="term" value="F:amino acid kinase activity"/>
    <property type="evidence" value="ECO:0007669"/>
    <property type="project" value="TreeGrafter"/>
</dbReference>
<dbReference type="Gene3D" id="3.90.1200.10">
    <property type="match status" value="1"/>
</dbReference>
<accession>A0AAP6ZMG5</accession>
<dbReference type="PANTHER" id="PTHR21064">
    <property type="entry name" value="AMINOGLYCOSIDE PHOSPHOTRANSFERASE DOMAIN-CONTAINING PROTEIN-RELATED"/>
    <property type="match status" value="1"/>
</dbReference>
<dbReference type="InterPro" id="IPR011009">
    <property type="entry name" value="Kinase-like_dom_sf"/>
</dbReference>
<dbReference type="EMBL" id="VTXP01000010">
    <property type="protein sequence ID" value="NOJ24721.1"/>
    <property type="molecule type" value="Genomic_DNA"/>
</dbReference>
<dbReference type="InterPro" id="IPR002575">
    <property type="entry name" value="Aminoglycoside_PTrfase"/>
</dbReference>
<dbReference type="InterPro" id="IPR050249">
    <property type="entry name" value="Pseudomonas-type_ThrB"/>
</dbReference>
<dbReference type="PANTHER" id="PTHR21064:SF6">
    <property type="entry name" value="AMINOGLYCOSIDE PHOSPHOTRANSFERASE DOMAIN-CONTAINING PROTEIN"/>
    <property type="match status" value="1"/>
</dbReference>
<organism evidence="3 4">
    <name type="scientific">Vibrio coralliilyticus</name>
    <dbReference type="NCBI Taxonomy" id="190893"/>
    <lineage>
        <taxon>Bacteria</taxon>
        <taxon>Pseudomonadati</taxon>
        <taxon>Pseudomonadota</taxon>
        <taxon>Gammaproteobacteria</taxon>
        <taxon>Vibrionales</taxon>
        <taxon>Vibrionaceae</taxon>
        <taxon>Vibrio</taxon>
    </lineage>
</organism>
<sequence>MRAEEGGMLDKQVLSCWAQTSERSEIQEVISGTVNSTYRIRSDETYYLRRFKHTNNHRIKDELRLLAELSSSLHFIVEPCLNAENLPITLWKRECFALYPEATGRQVYSDEFDCTYAFNAGYALANLHLAMETATQRSFPTIELSWSQQNWLERLERIIRAINSIKEPEEVDLWALERAQTQMAYLASSQSQHEFQPKTKRILIHGDYHHYNLFFDMNKQVSGIIDWDLLQYMPPAYEIARACQYMFQLDVNKSKAFIEGYLSKKSLSLEEIRDGAFAWGIYADHHIWALEEVYFKHNLSAKKFIPFIQFEPFLSLWCPIEDAIFQ</sequence>
<name>A0AAP6ZMG5_9VIBR</name>
<dbReference type="Proteomes" id="UP000576645">
    <property type="component" value="Unassembled WGS sequence"/>
</dbReference>
<evidence type="ECO:0000313" key="3">
    <source>
        <dbReference type="EMBL" id="NOJ24721.1"/>
    </source>
</evidence>
<reference evidence="3 4" key="1">
    <citation type="submission" date="2019-09" db="EMBL/GenBank/DDBJ databases">
        <title>Draft genome sequencing and comparative genomics of hatchery-associated Vibrios.</title>
        <authorList>
            <person name="Kehlet-Delgado H."/>
            <person name="Mueller R.S."/>
        </authorList>
    </citation>
    <scope>NUCLEOTIDE SEQUENCE [LARGE SCALE GENOMIC DNA]</scope>
    <source>
        <strain evidence="3 4">09-121-3</strain>
    </source>
</reference>
<dbReference type="AlphaFoldDB" id="A0AAP6ZMG5"/>
<protein>
    <submittedName>
        <fullName evidence="3">Aminoglycoside phosphotransferase family protein</fullName>
    </submittedName>
</protein>
<comment type="caution">
    <text evidence="3">The sequence shown here is derived from an EMBL/GenBank/DDBJ whole genome shotgun (WGS) entry which is preliminary data.</text>
</comment>
<evidence type="ECO:0000313" key="4">
    <source>
        <dbReference type="Proteomes" id="UP000576645"/>
    </source>
</evidence>
<gene>
    <name evidence="3" type="ORF">F0238_18485</name>
</gene>
<comment type="similarity">
    <text evidence="1">Belongs to the pseudomonas-type ThrB family.</text>
</comment>
<feature type="domain" description="Aminoglycoside phosphotransferase" evidence="2">
    <location>
        <begin position="26"/>
        <end position="262"/>
    </location>
</feature>
<dbReference type="SUPFAM" id="SSF56112">
    <property type="entry name" value="Protein kinase-like (PK-like)"/>
    <property type="match status" value="1"/>
</dbReference>
<proteinExistence type="inferred from homology"/>